<dbReference type="GO" id="GO:0006515">
    <property type="term" value="P:protein quality control for misfolded or incompletely synthesized proteins"/>
    <property type="evidence" value="ECO:0007669"/>
    <property type="project" value="TreeGrafter"/>
</dbReference>
<dbReference type="FunFam" id="1.20.58.760:FF:000001">
    <property type="entry name" value="ATP-dependent zinc metalloprotease FtsH"/>
    <property type="match status" value="1"/>
</dbReference>
<evidence type="ECO:0000256" key="7">
    <source>
        <dbReference type="ARBA" id="ARBA00022801"/>
    </source>
</evidence>
<dbReference type="EMBL" id="HG994582">
    <property type="protein sequence ID" value="CAF2887055.1"/>
    <property type="molecule type" value="Genomic_DNA"/>
</dbReference>
<dbReference type="EC" id="3.4.24.-" evidence="19"/>
<keyword evidence="12 15" id="KW-0371">Homeobox</keyword>
<dbReference type="PANTHER" id="PTHR23076">
    <property type="entry name" value="METALLOPROTEASE M41 FTSH"/>
    <property type="match status" value="1"/>
</dbReference>
<evidence type="ECO:0000256" key="3">
    <source>
        <dbReference type="ARBA" id="ARBA00004496"/>
    </source>
</evidence>
<dbReference type="Gene3D" id="3.40.50.300">
    <property type="entry name" value="P-loop containing nucleotide triphosphate hydrolases"/>
    <property type="match status" value="1"/>
</dbReference>
<dbReference type="Proteomes" id="UP000675881">
    <property type="component" value="Chromosome 3"/>
</dbReference>
<evidence type="ECO:0000256" key="18">
    <source>
        <dbReference type="SAM" id="Phobius"/>
    </source>
</evidence>
<feature type="compositionally biased region" description="Low complexity" evidence="17">
    <location>
        <begin position="718"/>
        <end position="731"/>
    </location>
</feature>
<organism evidence="19 20">
    <name type="scientific">Lepeophtheirus salmonis</name>
    <name type="common">Salmon louse</name>
    <name type="synonym">Caligus salmonis</name>
    <dbReference type="NCBI Taxonomy" id="72036"/>
    <lineage>
        <taxon>Eukaryota</taxon>
        <taxon>Metazoa</taxon>
        <taxon>Ecdysozoa</taxon>
        <taxon>Arthropoda</taxon>
        <taxon>Crustacea</taxon>
        <taxon>Multicrustacea</taxon>
        <taxon>Hexanauplia</taxon>
        <taxon>Copepoda</taxon>
        <taxon>Siphonostomatoida</taxon>
        <taxon>Caligidae</taxon>
        <taxon>Lepeophtheirus</taxon>
    </lineage>
</organism>
<dbReference type="PROSITE" id="PS00027">
    <property type="entry name" value="HOMEOBOX_1"/>
    <property type="match status" value="1"/>
</dbReference>
<dbReference type="SUPFAM" id="SSF140990">
    <property type="entry name" value="FtsH protease domain-like"/>
    <property type="match status" value="1"/>
</dbReference>
<dbReference type="InterPro" id="IPR003593">
    <property type="entry name" value="AAA+_ATPase"/>
</dbReference>
<comment type="cofactor">
    <cofactor evidence="1">
        <name>Zn(2+)</name>
        <dbReference type="ChEBI" id="CHEBI:29105"/>
    </cofactor>
</comment>
<keyword evidence="18" id="KW-1133">Transmembrane helix</keyword>
<dbReference type="InterPro" id="IPR027417">
    <property type="entry name" value="P-loop_NTPase"/>
</dbReference>
<keyword evidence="18" id="KW-0812">Transmembrane</keyword>
<keyword evidence="8" id="KW-0862">Zinc</keyword>
<dbReference type="GO" id="GO:0000981">
    <property type="term" value="F:DNA-binding transcription factor activity, RNA polymerase II-specific"/>
    <property type="evidence" value="ECO:0007669"/>
    <property type="project" value="InterPro"/>
</dbReference>
<dbReference type="PROSITE" id="PS00674">
    <property type="entry name" value="AAA"/>
    <property type="match status" value="1"/>
</dbReference>
<dbReference type="Pfam" id="PF00004">
    <property type="entry name" value="AAA"/>
    <property type="match status" value="1"/>
</dbReference>
<evidence type="ECO:0000313" key="19">
    <source>
        <dbReference type="EMBL" id="CAF2887055.1"/>
    </source>
</evidence>
<dbReference type="Pfam" id="PF16878">
    <property type="entry name" value="SIX1_SD"/>
    <property type="match status" value="1"/>
</dbReference>
<gene>
    <name evidence="19" type="ORF">LSAA_7872</name>
</gene>
<keyword evidence="13" id="KW-0804">Transcription</keyword>
<keyword evidence="5" id="KW-0645">Protease</keyword>
<dbReference type="InterPro" id="IPR037219">
    <property type="entry name" value="Peptidase_M41-like"/>
</dbReference>
<evidence type="ECO:0000256" key="17">
    <source>
        <dbReference type="SAM" id="MobiDB-lite"/>
    </source>
</evidence>
<dbReference type="GO" id="GO:0005634">
    <property type="term" value="C:nucleus"/>
    <property type="evidence" value="ECO:0007669"/>
    <property type="project" value="UniProtKB-SubCell"/>
</dbReference>
<dbReference type="InterPro" id="IPR003959">
    <property type="entry name" value="ATPase_AAA_core"/>
</dbReference>
<dbReference type="CDD" id="cd19501">
    <property type="entry name" value="RecA-like_FtsH"/>
    <property type="match status" value="1"/>
</dbReference>
<dbReference type="SUPFAM" id="SSF46689">
    <property type="entry name" value="Homeodomain-like"/>
    <property type="match status" value="1"/>
</dbReference>
<keyword evidence="14 15" id="KW-0539">Nucleus</keyword>
<dbReference type="FunFam" id="1.10.10.60:FF:000085">
    <property type="entry name" value="SIX homeobox 5"/>
    <property type="match status" value="1"/>
</dbReference>
<evidence type="ECO:0000256" key="16">
    <source>
        <dbReference type="RuleBase" id="RU000682"/>
    </source>
</evidence>
<feature type="compositionally biased region" description="Basic residues" evidence="17">
    <location>
        <begin position="815"/>
        <end position="824"/>
    </location>
</feature>
<dbReference type="GO" id="GO:0004176">
    <property type="term" value="F:ATP-dependent peptidase activity"/>
    <property type="evidence" value="ECO:0007669"/>
    <property type="project" value="InterPro"/>
</dbReference>
<dbReference type="Gene3D" id="1.10.10.60">
    <property type="entry name" value="Homeodomain-like"/>
    <property type="match status" value="1"/>
</dbReference>
<feature type="region of interest" description="Disordered" evidence="17">
    <location>
        <begin position="640"/>
        <end position="668"/>
    </location>
</feature>
<dbReference type="GO" id="GO:0005743">
    <property type="term" value="C:mitochondrial inner membrane"/>
    <property type="evidence" value="ECO:0007669"/>
    <property type="project" value="TreeGrafter"/>
</dbReference>
<name>A0A7R8CPJ3_LEPSM</name>
<keyword evidence="6" id="KW-0479">Metal-binding</keyword>
<evidence type="ECO:0000256" key="12">
    <source>
        <dbReference type="ARBA" id="ARBA00023155"/>
    </source>
</evidence>
<dbReference type="OrthoDB" id="3501850at2759"/>
<evidence type="ECO:0000256" key="14">
    <source>
        <dbReference type="ARBA" id="ARBA00023242"/>
    </source>
</evidence>
<dbReference type="FunFam" id="3.40.50.300:FF:000175">
    <property type="entry name" value="ATP-dependent zinc metalloprotease FTSH 4"/>
    <property type="match status" value="1"/>
</dbReference>
<sequence>MHDTKLSNYGPGKGLGIVVSGGRNRGGLNRQSIMMFVGVNQTQGLVMFPRSIWSGGRRNKISSNANVLDRSLDATSRRAMSSLIKGDFLSAYVSQPTFEETNRRGFKTRSKEAESDLSESSYLSSIMKKLDPGEKEKMAMAVNSYAAGFSAGKAREPFLKTFVSDGKDKDGKTGFWSKINHITSILVGLVFLALAAPMLGIRVRIKFGGTTNEISPEDVAVNFDDVKGCDEAKEELQEIVDFLKNPEKYSNLGGKLPKGCLLVGPPGTGKTLLARAVAGEATVPFFHSSGSEFDEVLVGQGAKRVRELFAAAKAKAPCVIFIDEIDSVGSTRTSSAYHPYANQTVNQLLSEMDGFLPNDGVIVLGATNRSTDLDKALLRPGRFDSQVTVEKPDMKGRKEILELYLGKIKHDFTVDVDILARRTMGFSGADLENLVNTAAIRALHDWKSRVRPKEDMKITAYHEAGHTLVAYYTEQAMALHKVTIVAKGMSGGHTAMLPKNDHTHETKAELIAKCDVSMGGRVAEEFIFGKDKVTGGASSDLAAASSISEYMVTKLGMSEKVGLRVFPEPGRFDTPSKISPVLTETIDNEVERILNESYKRAMNIIKTHAKELHALADALLKYETLDAEQIKNVIEGKESSSLFQKSHNKNNAVNPIPKPSRPYVIDSSPDVIVTEKKLPGDPESESRRQTLLLSLVLVFFKMMYSTTAAYEHHTTALSPLKSSPTSSPSNLNHHHGHSLHPHHHLYPSNPSADVFQVSMDSSGGGGSGDYSSLLHSHSNLHHHHQALLNNNSHPPHHLGHPQQQLELDQPPPPHSHSHHPHHLLNPHESLHLHHGLDESNTARSNLITLGPNSHPGELHPNVEFVDFTPSPSSDSTHRESPLIPGSGSFVPEENNNNIASCTTPSSSGSCAVSSSNPLHYTGGLTQLHSSSQQHLLHPPLPLQSQDILVVPPLSSSGALSPETVGHHPIHQSIHVEDLGTSINTSGTSSNNSSSNLLGQSLNHTLEESPSTSSTTSSSSNNSSSSLNNNNNNTKGSIGIGNRPMDPEFTSHQIDCICDSLMQRGKINLLEDFIHDWCSHSYHESGKEHSDSVIRAIAYVAFEKGDFKKFYSIMETKVFDSKYHSKLQEMWNLAHYKEAESIRGRKLGAVDKYRLRRKFPLPRTIWDGEETIYCFKEKSRKYLKDTYKTNRYPTPDEKRTLSKKTGLSLTQVSNWFKNRRQRDRTPNNRGESGPLESPTGLDSGELKYPNDCYSPNKQCLMEQSPVLRNFGIVGSIKSEHWAGIPNYGGYSNSGTPPGPNTGFDLASLQSLSPSGQQ</sequence>
<keyword evidence="10" id="KW-0482">Metalloprotease</keyword>
<dbReference type="SMART" id="SM00382">
    <property type="entry name" value="AAA"/>
    <property type="match status" value="1"/>
</dbReference>
<feature type="region of interest" description="Disordered" evidence="17">
    <location>
        <begin position="1288"/>
        <end position="1316"/>
    </location>
</feature>
<dbReference type="InterPro" id="IPR031701">
    <property type="entry name" value="SIX1_SD"/>
</dbReference>
<keyword evidence="11 15" id="KW-0238">DNA-binding</keyword>
<dbReference type="Gene3D" id="1.20.58.760">
    <property type="entry name" value="Peptidase M41"/>
    <property type="match status" value="1"/>
</dbReference>
<dbReference type="SMART" id="SM00389">
    <property type="entry name" value="HOX"/>
    <property type="match status" value="1"/>
</dbReference>
<dbReference type="CDD" id="cd00086">
    <property type="entry name" value="homeodomain"/>
    <property type="match status" value="1"/>
</dbReference>
<dbReference type="InterPro" id="IPR000642">
    <property type="entry name" value="Peptidase_M41"/>
</dbReference>
<feature type="compositionally biased region" description="Polar residues" evidence="17">
    <location>
        <begin position="893"/>
        <end position="904"/>
    </location>
</feature>
<dbReference type="GO" id="GO:0016887">
    <property type="term" value="F:ATP hydrolysis activity"/>
    <property type="evidence" value="ECO:0007669"/>
    <property type="project" value="InterPro"/>
</dbReference>
<dbReference type="InterPro" id="IPR017970">
    <property type="entry name" value="Homeobox_CS"/>
</dbReference>
<reference evidence="19" key="1">
    <citation type="submission" date="2021-02" db="EMBL/GenBank/DDBJ databases">
        <authorList>
            <person name="Bekaert M."/>
        </authorList>
    </citation>
    <scope>NUCLEOTIDE SEQUENCE</scope>
    <source>
        <strain evidence="19">IoA-00</strain>
    </source>
</reference>
<dbReference type="Gene3D" id="1.10.8.60">
    <property type="match status" value="1"/>
</dbReference>
<evidence type="ECO:0000256" key="6">
    <source>
        <dbReference type="ARBA" id="ARBA00022723"/>
    </source>
</evidence>
<evidence type="ECO:0000313" key="20">
    <source>
        <dbReference type="Proteomes" id="UP000675881"/>
    </source>
</evidence>
<keyword evidence="9" id="KW-0805">Transcription regulation</keyword>
<dbReference type="GO" id="GO:0004222">
    <property type="term" value="F:metalloendopeptidase activity"/>
    <property type="evidence" value="ECO:0007669"/>
    <property type="project" value="InterPro"/>
</dbReference>
<dbReference type="InterPro" id="IPR009057">
    <property type="entry name" value="Homeodomain-like_sf"/>
</dbReference>
<feature type="compositionally biased region" description="Polar residues" evidence="17">
    <location>
        <begin position="640"/>
        <end position="653"/>
    </location>
</feature>
<dbReference type="PROSITE" id="PS50071">
    <property type="entry name" value="HOMEOBOX_2"/>
    <property type="match status" value="1"/>
</dbReference>
<dbReference type="GO" id="GO:0046872">
    <property type="term" value="F:metal ion binding"/>
    <property type="evidence" value="ECO:0007669"/>
    <property type="project" value="UniProtKB-KW"/>
</dbReference>
<evidence type="ECO:0000256" key="10">
    <source>
        <dbReference type="ARBA" id="ARBA00023049"/>
    </source>
</evidence>
<evidence type="ECO:0000256" key="8">
    <source>
        <dbReference type="ARBA" id="ARBA00022833"/>
    </source>
</evidence>
<feature type="region of interest" description="Disordered" evidence="17">
    <location>
        <begin position="718"/>
        <end position="825"/>
    </location>
</feature>
<keyword evidence="20" id="KW-1185">Reference proteome</keyword>
<evidence type="ECO:0000256" key="13">
    <source>
        <dbReference type="ARBA" id="ARBA00023163"/>
    </source>
</evidence>
<evidence type="ECO:0000256" key="15">
    <source>
        <dbReference type="PROSITE-ProRule" id="PRU00108"/>
    </source>
</evidence>
<dbReference type="GO" id="GO:0007005">
    <property type="term" value="P:mitochondrion organization"/>
    <property type="evidence" value="ECO:0007669"/>
    <property type="project" value="TreeGrafter"/>
</dbReference>
<feature type="compositionally biased region" description="Polar residues" evidence="17">
    <location>
        <begin position="1306"/>
        <end position="1316"/>
    </location>
</feature>
<comment type="subcellular location">
    <subcellularLocation>
        <location evidence="3">Cytoplasm</location>
    </subcellularLocation>
    <subcellularLocation>
        <location evidence="2 15 16">Nucleus</location>
    </subcellularLocation>
</comment>
<evidence type="ECO:0000256" key="2">
    <source>
        <dbReference type="ARBA" id="ARBA00004123"/>
    </source>
</evidence>
<feature type="region of interest" description="Disordered" evidence="17">
    <location>
        <begin position="1004"/>
        <end position="1044"/>
    </location>
</feature>
<evidence type="ECO:0000256" key="1">
    <source>
        <dbReference type="ARBA" id="ARBA00001947"/>
    </source>
</evidence>
<dbReference type="InterPro" id="IPR003960">
    <property type="entry name" value="ATPase_AAA_CS"/>
</dbReference>
<dbReference type="PANTHER" id="PTHR23076:SF97">
    <property type="entry name" value="ATP-DEPENDENT ZINC METALLOPROTEASE YME1L1"/>
    <property type="match status" value="1"/>
</dbReference>
<dbReference type="InterPro" id="IPR001356">
    <property type="entry name" value="HD"/>
</dbReference>
<evidence type="ECO:0000256" key="4">
    <source>
        <dbReference type="ARBA" id="ARBA00022473"/>
    </source>
</evidence>
<accession>A0A7R8CPJ3</accession>
<evidence type="ECO:0000256" key="9">
    <source>
        <dbReference type="ARBA" id="ARBA00023015"/>
    </source>
</evidence>
<feature type="compositionally biased region" description="Low complexity" evidence="17">
    <location>
        <begin position="1010"/>
        <end position="1033"/>
    </location>
</feature>
<feature type="region of interest" description="Disordered" evidence="17">
    <location>
        <begin position="844"/>
        <end position="913"/>
    </location>
</feature>
<dbReference type="GO" id="GO:0005524">
    <property type="term" value="F:ATP binding"/>
    <property type="evidence" value="ECO:0007669"/>
    <property type="project" value="InterPro"/>
</dbReference>
<dbReference type="Pfam" id="PF00046">
    <property type="entry name" value="Homeodomain"/>
    <property type="match status" value="1"/>
</dbReference>
<dbReference type="GO" id="GO:0003677">
    <property type="term" value="F:DNA binding"/>
    <property type="evidence" value="ECO:0007669"/>
    <property type="project" value="UniProtKB-UniRule"/>
</dbReference>
<evidence type="ECO:0000256" key="11">
    <source>
        <dbReference type="ARBA" id="ARBA00023125"/>
    </source>
</evidence>
<keyword evidence="18" id="KW-0472">Membrane</keyword>
<feature type="compositionally biased region" description="Basic residues" evidence="17">
    <location>
        <begin position="732"/>
        <end position="745"/>
    </location>
</feature>
<feature type="transmembrane region" description="Helical" evidence="18">
    <location>
        <begin position="182"/>
        <end position="201"/>
    </location>
</feature>
<feature type="region of interest" description="Disordered" evidence="17">
    <location>
        <begin position="1214"/>
        <end position="1246"/>
    </location>
</feature>
<evidence type="ECO:0000256" key="5">
    <source>
        <dbReference type="ARBA" id="ARBA00022670"/>
    </source>
</evidence>
<feature type="DNA-binding region" description="Homeobox" evidence="15">
    <location>
        <begin position="1176"/>
        <end position="1226"/>
    </location>
</feature>
<protein>
    <submittedName>
        <fullName evidence="19">YME1</fullName>
        <ecNumber evidence="19">3.4.24.-</ecNumber>
    </submittedName>
</protein>
<proteinExistence type="predicted"/>
<dbReference type="SUPFAM" id="SSF52540">
    <property type="entry name" value="P-loop containing nucleoside triphosphate hydrolases"/>
    <property type="match status" value="1"/>
</dbReference>
<keyword evidence="7 19" id="KW-0378">Hydrolase</keyword>
<keyword evidence="4" id="KW-0217">Developmental protein</keyword>
<dbReference type="Pfam" id="PF01434">
    <property type="entry name" value="Peptidase_M41"/>
    <property type="match status" value="1"/>
</dbReference>